<dbReference type="InterPro" id="IPR005198">
    <property type="entry name" value="Glyco_hydro_76"/>
</dbReference>
<dbReference type="PIRSF" id="PIRSF016302">
    <property type="entry name" value="Man_a_manosd"/>
    <property type="match status" value="1"/>
</dbReference>
<dbReference type="Pfam" id="PF03663">
    <property type="entry name" value="Glyco_hydro_76"/>
    <property type="match status" value="1"/>
</dbReference>
<dbReference type="AlphaFoldDB" id="A0AAD5Y2C0"/>
<accession>A0AAD5Y2C0</accession>
<dbReference type="InterPro" id="IPR014480">
    <property type="entry name" value="Mannan-1_6-alpha_mannosidase"/>
</dbReference>
<comment type="similarity">
    <text evidence="2 8">Belongs to the glycosyl hydrolase 76 family.</text>
</comment>
<evidence type="ECO:0000256" key="3">
    <source>
        <dbReference type="ARBA" id="ARBA00012350"/>
    </source>
</evidence>
<keyword evidence="7 8" id="KW-0326">Glycosidase</keyword>
<dbReference type="EC" id="3.2.1.101" evidence="3 8"/>
<sequence length="452" mass="49667">MWIFITLVTAITVNVNDKAAVKQLNKLAAQRLNSFYTTSGEGRTADGKGCLRQHRADNDPTSFNWYECGVFWGALMDYSEISGDTQFLNTITNSVTLASYGKVGSFLGPDKTVSEVLHGVWNDDIMWWSLVPLAGARRFGIDQTMPGGIGYFQLAKNTYNEVFQLWTDECDGGIYWSRYRNSPKDNERYSKSAITNAQHLYSGSVLYSLTGDKTFLANSYKMFDWIAQKLVLSDYMTADGISVKSKLGDCTISIPKEGKPGVFTSHSYIPGTIVGAMATFYGVSKNTTHLSLAENIAKKALNQFQTNGIITDYCDPNCDVTSVNPKGTYLRGLGILYQKTQDQKLKDLIKNTVQKSTTAMLNTCDSNMKCNSASWAKPQILENNIHVAMNNLELLNTLSIILNGVNDDKLAPPTQPPPAAPVADIDANPTGGAAQNSFYIVSVFVLLATLIN</sequence>
<evidence type="ECO:0000313" key="9">
    <source>
        <dbReference type="EMBL" id="KAJ3255711.1"/>
    </source>
</evidence>
<evidence type="ECO:0000256" key="8">
    <source>
        <dbReference type="PIRNR" id="PIRNR016302"/>
    </source>
</evidence>
<evidence type="ECO:0000313" key="10">
    <source>
        <dbReference type="Proteomes" id="UP001210925"/>
    </source>
</evidence>
<keyword evidence="6" id="KW-0325">Glycoprotein</keyword>
<keyword evidence="5 8" id="KW-0378">Hydrolase</keyword>
<dbReference type="EMBL" id="JADGKB010000061">
    <property type="protein sequence ID" value="KAJ3255711.1"/>
    <property type="molecule type" value="Genomic_DNA"/>
</dbReference>
<comment type="caution">
    <text evidence="9">The sequence shown here is derived from an EMBL/GenBank/DDBJ whole genome shotgun (WGS) entry which is preliminary data.</text>
</comment>
<organism evidence="9 10">
    <name type="scientific">Boothiomyces macroporosus</name>
    <dbReference type="NCBI Taxonomy" id="261099"/>
    <lineage>
        <taxon>Eukaryota</taxon>
        <taxon>Fungi</taxon>
        <taxon>Fungi incertae sedis</taxon>
        <taxon>Chytridiomycota</taxon>
        <taxon>Chytridiomycota incertae sedis</taxon>
        <taxon>Chytridiomycetes</taxon>
        <taxon>Rhizophydiales</taxon>
        <taxon>Terramycetaceae</taxon>
        <taxon>Boothiomyces</taxon>
    </lineage>
</organism>
<keyword evidence="10" id="KW-1185">Reference proteome</keyword>
<dbReference type="GO" id="GO:0016052">
    <property type="term" value="P:carbohydrate catabolic process"/>
    <property type="evidence" value="ECO:0007669"/>
    <property type="project" value="InterPro"/>
</dbReference>
<dbReference type="GO" id="GO:0009272">
    <property type="term" value="P:fungal-type cell wall biogenesis"/>
    <property type="evidence" value="ECO:0007669"/>
    <property type="project" value="TreeGrafter"/>
</dbReference>
<evidence type="ECO:0000256" key="7">
    <source>
        <dbReference type="ARBA" id="ARBA00023295"/>
    </source>
</evidence>
<proteinExistence type="inferred from homology"/>
<dbReference type="Gene3D" id="1.50.10.20">
    <property type="match status" value="1"/>
</dbReference>
<keyword evidence="4" id="KW-0732">Signal</keyword>
<dbReference type="SUPFAM" id="SSF48208">
    <property type="entry name" value="Six-hairpin glycosidases"/>
    <property type="match status" value="1"/>
</dbReference>
<evidence type="ECO:0000256" key="6">
    <source>
        <dbReference type="ARBA" id="ARBA00023180"/>
    </source>
</evidence>
<name>A0AAD5Y2C0_9FUNG</name>
<evidence type="ECO:0000256" key="5">
    <source>
        <dbReference type="ARBA" id="ARBA00022801"/>
    </source>
</evidence>
<gene>
    <name evidence="9" type="primary">DCW1_6</name>
    <name evidence="9" type="ORF">HK103_006078</name>
</gene>
<dbReference type="PANTHER" id="PTHR12145:SF36">
    <property type="entry name" value="MANNAN ENDO-1,6-ALPHA-MANNOSIDASE DCW1"/>
    <property type="match status" value="1"/>
</dbReference>
<dbReference type="Proteomes" id="UP001210925">
    <property type="component" value="Unassembled WGS sequence"/>
</dbReference>
<protein>
    <recommendedName>
        <fullName evidence="3 8">Mannan endo-1,6-alpha-mannosidase</fullName>
        <ecNumber evidence="3 8">3.2.1.101</ecNumber>
    </recommendedName>
</protein>
<dbReference type="PANTHER" id="PTHR12145">
    <property type="entry name" value="MANNAN ENDO-1,6-ALPHA-MANNOSIDASE DCW1"/>
    <property type="match status" value="1"/>
</dbReference>
<evidence type="ECO:0000256" key="4">
    <source>
        <dbReference type="ARBA" id="ARBA00022729"/>
    </source>
</evidence>
<dbReference type="GO" id="GO:0008496">
    <property type="term" value="F:mannan endo-1,6-alpha-mannosidase activity"/>
    <property type="evidence" value="ECO:0007669"/>
    <property type="project" value="UniProtKB-UniRule"/>
</dbReference>
<evidence type="ECO:0000256" key="1">
    <source>
        <dbReference type="ARBA" id="ARBA00001452"/>
    </source>
</evidence>
<comment type="catalytic activity">
    <reaction evidence="1 8">
        <text>Random hydrolysis of (1-&gt;6)-alpha-D-mannosidic linkages in unbranched (1-&gt;6)-mannans.</text>
        <dbReference type="EC" id="3.2.1.101"/>
    </reaction>
</comment>
<reference evidence="9" key="1">
    <citation type="submission" date="2020-05" db="EMBL/GenBank/DDBJ databases">
        <title>Phylogenomic resolution of chytrid fungi.</title>
        <authorList>
            <person name="Stajich J.E."/>
            <person name="Amses K."/>
            <person name="Simmons R."/>
            <person name="Seto K."/>
            <person name="Myers J."/>
            <person name="Bonds A."/>
            <person name="Quandt C.A."/>
            <person name="Barry K."/>
            <person name="Liu P."/>
            <person name="Grigoriev I."/>
            <person name="Longcore J.E."/>
            <person name="James T.Y."/>
        </authorList>
    </citation>
    <scope>NUCLEOTIDE SEQUENCE</scope>
    <source>
        <strain evidence="9">PLAUS21</strain>
    </source>
</reference>
<dbReference type="InterPro" id="IPR008928">
    <property type="entry name" value="6-hairpin_glycosidase_sf"/>
</dbReference>
<evidence type="ECO:0000256" key="2">
    <source>
        <dbReference type="ARBA" id="ARBA00009699"/>
    </source>
</evidence>